<sequence>MEEDLQRLVEDFLTQKQILLVQVKKGILSKEQFLREVLKHIEQNYHLPVEKQADLLKEFEQYVFGYSRLSPLMDDGSISDIRVVSHDCIRIKREGKRMDAGIAFASEKEYRQFIDYIATRNQVNISNLNAIQRFTDTESHPDFIFRFTLSMPIVNTYSEPYLCIRKVPKNFPMMAQLVEKNMMDRATAELLVQRFRQGSTLICGGNSSGKTTLLNALKETLPDDMAILVAQQADELTTLFHPDMMFLHSLPGASESSVNYDLKHISIAGLTMDVDFFIIGEVKGGEALYLLNAAYTGQICAATVHAPSADRAPEKIVDYAMYDSRYSRNELMKMMDCFQTLIFMEHYRVKEIFACLGWNAEKENLEYERLF</sequence>
<protein>
    <submittedName>
        <fullName evidence="3">CpaF family protein</fullName>
    </submittedName>
</protein>
<accession>A0A6L5YJX2</accession>
<dbReference type="PANTHER" id="PTHR30486:SF6">
    <property type="entry name" value="TYPE IV PILUS RETRACTATION ATPASE PILT"/>
    <property type="match status" value="1"/>
</dbReference>
<dbReference type="Gene3D" id="3.30.450.380">
    <property type="match status" value="1"/>
</dbReference>
<dbReference type="Proteomes" id="UP000476055">
    <property type="component" value="Unassembled WGS sequence"/>
</dbReference>
<keyword evidence="4" id="KW-1185">Reference proteome</keyword>
<evidence type="ECO:0000259" key="2">
    <source>
        <dbReference type="Pfam" id="PF00437"/>
    </source>
</evidence>
<dbReference type="InterPro" id="IPR027417">
    <property type="entry name" value="P-loop_NTPase"/>
</dbReference>
<dbReference type="EMBL" id="VUMU01000009">
    <property type="protein sequence ID" value="MST58278.1"/>
    <property type="molecule type" value="Genomic_DNA"/>
</dbReference>
<dbReference type="AlphaFoldDB" id="A0A6L5YJX2"/>
<dbReference type="Pfam" id="PF00437">
    <property type="entry name" value="T2SSE"/>
    <property type="match status" value="1"/>
</dbReference>
<gene>
    <name evidence="3" type="ORF">FYJ59_08520</name>
</gene>
<dbReference type="Gene3D" id="3.40.50.300">
    <property type="entry name" value="P-loop containing nucleotide triphosphate hydrolases"/>
    <property type="match status" value="1"/>
</dbReference>
<dbReference type="PANTHER" id="PTHR30486">
    <property type="entry name" value="TWITCHING MOTILITY PROTEIN PILT"/>
    <property type="match status" value="1"/>
</dbReference>
<reference evidence="3 4" key="1">
    <citation type="submission" date="2019-08" db="EMBL/GenBank/DDBJ databases">
        <title>In-depth cultivation of the pig gut microbiome towards novel bacterial diversity and tailored functional studies.</title>
        <authorList>
            <person name="Wylensek D."/>
            <person name="Hitch T.C.A."/>
            <person name="Clavel T."/>
        </authorList>
    </citation>
    <scope>NUCLEOTIDE SEQUENCE [LARGE SCALE GENOMIC DNA]</scope>
    <source>
        <strain evidence="3 4">WCA3-601-WT-6H</strain>
    </source>
</reference>
<evidence type="ECO:0000256" key="1">
    <source>
        <dbReference type="ARBA" id="ARBA00006611"/>
    </source>
</evidence>
<dbReference type="InterPro" id="IPR001482">
    <property type="entry name" value="T2SS/T4SS_dom"/>
</dbReference>
<organism evidence="3 4">
    <name type="scientific">Waltera intestinalis</name>
    <dbReference type="NCBI Taxonomy" id="2606635"/>
    <lineage>
        <taxon>Bacteria</taxon>
        <taxon>Bacillati</taxon>
        <taxon>Bacillota</taxon>
        <taxon>Clostridia</taxon>
        <taxon>Lachnospirales</taxon>
        <taxon>Lachnospiraceae</taxon>
        <taxon>Waltera</taxon>
    </lineage>
</organism>
<feature type="domain" description="Bacterial type II secretion system protein E" evidence="2">
    <location>
        <begin position="156"/>
        <end position="321"/>
    </location>
</feature>
<comment type="caution">
    <text evidence="3">The sequence shown here is derived from an EMBL/GenBank/DDBJ whole genome shotgun (WGS) entry which is preliminary data.</text>
</comment>
<evidence type="ECO:0000313" key="3">
    <source>
        <dbReference type="EMBL" id="MST58278.1"/>
    </source>
</evidence>
<dbReference type="SUPFAM" id="SSF52540">
    <property type="entry name" value="P-loop containing nucleoside triphosphate hydrolases"/>
    <property type="match status" value="1"/>
</dbReference>
<proteinExistence type="inferred from homology"/>
<dbReference type="GO" id="GO:0016887">
    <property type="term" value="F:ATP hydrolysis activity"/>
    <property type="evidence" value="ECO:0007669"/>
    <property type="project" value="InterPro"/>
</dbReference>
<dbReference type="RefSeq" id="WP_022153736.1">
    <property type="nucleotide sequence ID" value="NZ_DAWCRI010000253.1"/>
</dbReference>
<comment type="similarity">
    <text evidence="1">Belongs to the GSP E family.</text>
</comment>
<name>A0A6L5YJX2_9FIRM</name>
<evidence type="ECO:0000313" key="4">
    <source>
        <dbReference type="Proteomes" id="UP000476055"/>
    </source>
</evidence>
<dbReference type="InterPro" id="IPR050921">
    <property type="entry name" value="T4SS_GSP_E_ATPase"/>
</dbReference>